<dbReference type="InterPro" id="IPR004328">
    <property type="entry name" value="BRO1_dom"/>
</dbReference>
<feature type="domain" description="BRO1" evidence="7">
    <location>
        <begin position="8"/>
        <end position="402"/>
    </location>
</feature>
<dbReference type="InterPro" id="IPR038499">
    <property type="entry name" value="BRO1_sf"/>
</dbReference>
<gene>
    <name evidence="8" type="ORF">WA026_001035</name>
</gene>
<evidence type="ECO:0000256" key="2">
    <source>
        <dbReference type="ARBA" id="ARBA00004496"/>
    </source>
</evidence>
<dbReference type="GO" id="GO:0005768">
    <property type="term" value="C:endosome"/>
    <property type="evidence" value="ECO:0007669"/>
    <property type="project" value="UniProtKB-SubCell"/>
</dbReference>
<proteinExistence type="predicted"/>
<keyword evidence="3" id="KW-0963">Cytoplasm</keyword>
<evidence type="ECO:0000256" key="6">
    <source>
        <dbReference type="SAM" id="MobiDB-lite"/>
    </source>
</evidence>
<dbReference type="PANTHER" id="PTHR23030:SF30">
    <property type="entry name" value="TYROSINE-PROTEIN PHOSPHATASE NON-RECEPTOR TYPE 23"/>
    <property type="match status" value="1"/>
</dbReference>
<keyword evidence="9" id="KW-1185">Reference proteome</keyword>
<dbReference type="CDD" id="cd09234">
    <property type="entry name" value="V_HD-PTP_like"/>
    <property type="match status" value="1"/>
</dbReference>
<protein>
    <recommendedName>
        <fullName evidence="7">BRO1 domain-containing protein</fullName>
    </recommendedName>
</protein>
<dbReference type="GO" id="GO:0032456">
    <property type="term" value="P:endocytic recycling"/>
    <property type="evidence" value="ECO:0007669"/>
    <property type="project" value="TreeGrafter"/>
</dbReference>
<dbReference type="GO" id="GO:0045022">
    <property type="term" value="P:early endosome to late endosome transport"/>
    <property type="evidence" value="ECO:0007669"/>
    <property type="project" value="TreeGrafter"/>
</dbReference>
<sequence length="1310" mass="147321">MEAVPRLPMINFELKISTEPASFSQQLKQYISQYYGEDPESYSNEIHKLESLRGGAVRPSIDVEGIQILKKYYCQLHFLKSRFPMEELQQVAVYFSWKDSYSTLVCSIPDIRFELMCIMYNIGALHSKLGGLEERTTPDGMKIACTHFQCAAWAFQVLKENFYQMVTYISSIEVTQFMELVCLAQAQECILEKSMMDNRKASIIAKVAVQVVDYYKKAQILLQGGIDENNYSEYIQIGTFKEWVKYLNFKVAYHKCISLLYQGQQAEELQKMGQRVALYQAAAEQLEVARKISSSMENKQDISEALAFTSDVVEGKKKAAKNENDFIYHEEVPNKDTFQEIKGASLVKGIPFNISDIEVSGPDIFARLVPMETHEASSLYSEKKAEVLRKFGEVIENKDQKLAEFMSSMQIEFLNEMRQATGIPQEIVDRAAALSAKPNAIQDLITSMTKLSNSYHEVDSLLNEIQELLKEEDDSEKNYQKSMGERPPSIIATDLSREAAKYREAHNKANDSNQTLHKAMVTHVANLKNLSQPLTQLQQQIPSVKIPDPNIDENALKEIEMLMGKVEEMKTQRGVLWAQLRDALHKDDITSVLVTKQANQNVDDIFQRELEKHQPLTTLIEQNTSAQENIIKAFIEAYARFSNTRRYLQNIVTKRQLTINSLISSYDTYEDLLSKATKGIEFYSKLETNVTKLLQRIRSACKVQQEEREQMLSKIPDYKKHEQTTDSNTPKLKDYLDSIKKNTPRTTTAPNYPTSNYAGTGNATDSQIWPPGVRPTPVGSEINDVPMVKYDSSVLPQTLTGLEGYYDQNKSQFISNDMLQYGRNTRNPQMQAEVSSNQFLYSSQHKLPSAVSSSSEVDSLLEKRLSALTTNEKGGDVTNVKIGNISASQQFQGFNYTSNPNNQSLSGELQSNANLQSGRIFNQMSNDAATNSYAHATHSQYIPMHYQQSTHPTENKINISHVENTSNHVYASGYATSQNYQNSGMATVQSGAYMNYGNSFAPQMGQPSYTYGTNYGVVSKEPHNYQSNVAANIAPSPGAYTNLKFTEPSNLVSTDNTRLAYQQNTMIPPSHSTQQLSPFSYDPNTSQYDPHQLYKNPSTYPPAYQNLPAGSNTQNSSYSTGFSANIASSGQVQTLGNTSETSYQLENQNIFPYSNQAHGPLIQSDQLSQYSEGYVGAAGLIGQNQINQSSMYTQATMYCAYNPNNTMSSNGGLTSPQCAQNPYLAETPNTNYAYISNVHRSIDSTVAPPLPKTESSTIDLLSGLEFSISQVPLEPEQKKIDTTPEKEIKQNTQQKIITEHHYLKIFTKRK</sequence>
<comment type="caution">
    <text evidence="8">The sequence shown here is derived from an EMBL/GenBank/DDBJ whole genome shotgun (WGS) entry which is preliminary data.</text>
</comment>
<dbReference type="GO" id="GO:0043328">
    <property type="term" value="P:protein transport to vacuole involved in ubiquitin-dependent protein catabolic process via the multivesicular body sorting pathway"/>
    <property type="evidence" value="ECO:0007669"/>
    <property type="project" value="TreeGrafter"/>
</dbReference>
<dbReference type="PROSITE" id="PS51180">
    <property type="entry name" value="BRO1"/>
    <property type="match status" value="1"/>
</dbReference>
<feature type="region of interest" description="Disordered" evidence="6">
    <location>
        <begin position="739"/>
        <end position="769"/>
    </location>
</feature>
<dbReference type="Proteomes" id="UP001431783">
    <property type="component" value="Unassembled WGS sequence"/>
</dbReference>
<evidence type="ECO:0000313" key="9">
    <source>
        <dbReference type="Proteomes" id="UP001431783"/>
    </source>
</evidence>
<evidence type="ECO:0000259" key="7">
    <source>
        <dbReference type="PROSITE" id="PS51180"/>
    </source>
</evidence>
<dbReference type="Pfam" id="PF13949">
    <property type="entry name" value="ALIX_LYPXL_bnd"/>
    <property type="match status" value="1"/>
</dbReference>
<dbReference type="SMART" id="SM01041">
    <property type="entry name" value="BRO1"/>
    <property type="match status" value="1"/>
</dbReference>
<dbReference type="Pfam" id="PF03097">
    <property type="entry name" value="BRO1"/>
    <property type="match status" value="1"/>
</dbReference>
<dbReference type="Gene3D" id="1.20.120.560">
    <property type="entry name" value="alix/aip1 in complex with the ypdl late domain"/>
    <property type="match status" value="1"/>
</dbReference>
<evidence type="ECO:0000256" key="1">
    <source>
        <dbReference type="ARBA" id="ARBA00004177"/>
    </source>
</evidence>
<organism evidence="8 9">
    <name type="scientific">Henosepilachna vigintioctopunctata</name>
    <dbReference type="NCBI Taxonomy" id="420089"/>
    <lineage>
        <taxon>Eukaryota</taxon>
        <taxon>Metazoa</taxon>
        <taxon>Ecdysozoa</taxon>
        <taxon>Arthropoda</taxon>
        <taxon>Hexapoda</taxon>
        <taxon>Insecta</taxon>
        <taxon>Pterygota</taxon>
        <taxon>Neoptera</taxon>
        <taxon>Endopterygota</taxon>
        <taxon>Coleoptera</taxon>
        <taxon>Polyphaga</taxon>
        <taxon>Cucujiformia</taxon>
        <taxon>Coccinelloidea</taxon>
        <taxon>Coccinellidae</taxon>
        <taxon>Epilachninae</taxon>
        <taxon>Epilachnini</taxon>
        <taxon>Henosepilachna</taxon>
    </lineage>
</organism>
<feature type="compositionally biased region" description="Polar residues" evidence="6">
    <location>
        <begin position="744"/>
        <end position="767"/>
    </location>
</feature>
<dbReference type="InterPro" id="IPR025304">
    <property type="entry name" value="ALIX_V_dom"/>
</dbReference>
<comment type="subcellular location">
    <subcellularLocation>
        <location evidence="2">Cytoplasm</location>
    </subcellularLocation>
    <subcellularLocation>
        <location evidence="1">Endosome</location>
    </subcellularLocation>
</comment>
<feature type="coiled-coil region" evidence="5">
    <location>
        <begin position="451"/>
        <end position="485"/>
    </location>
</feature>
<reference evidence="8 9" key="1">
    <citation type="submission" date="2023-03" db="EMBL/GenBank/DDBJ databases">
        <title>Genome insight into feeding habits of ladybird beetles.</title>
        <authorList>
            <person name="Li H.-S."/>
            <person name="Huang Y.-H."/>
            <person name="Pang H."/>
        </authorList>
    </citation>
    <scope>NUCLEOTIDE SEQUENCE [LARGE SCALE GENOMIC DNA]</scope>
    <source>
        <strain evidence="8">SYSU_2023b</strain>
        <tissue evidence="8">Whole body</tissue>
    </source>
</reference>
<accession>A0AAW1V944</accession>
<dbReference type="Gene3D" id="1.25.40.280">
    <property type="entry name" value="alix/aip1 like domains"/>
    <property type="match status" value="1"/>
</dbReference>
<evidence type="ECO:0000313" key="8">
    <source>
        <dbReference type="EMBL" id="KAK9888812.1"/>
    </source>
</evidence>
<dbReference type="EMBL" id="JARQZJ010000121">
    <property type="protein sequence ID" value="KAK9888812.1"/>
    <property type="molecule type" value="Genomic_DNA"/>
</dbReference>
<keyword evidence="4" id="KW-0967">Endosome</keyword>
<dbReference type="Gene3D" id="1.20.140.50">
    <property type="entry name" value="alix/aip1 like domains"/>
    <property type="match status" value="1"/>
</dbReference>
<keyword evidence="5" id="KW-0175">Coiled coil</keyword>
<evidence type="ECO:0000256" key="3">
    <source>
        <dbReference type="ARBA" id="ARBA00022490"/>
    </source>
</evidence>
<evidence type="ECO:0000256" key="5">
    <source>
        <dbReference type="SAM" id="Coils"/>
    </source>
</evidence>
<evidence type="ECO:0000256" key="4">
    <source>
        <dbReference type="ARBA" id="ARBA00022753"/>
    </source>
</evidence>
<dbReference type="PANTHER" id="PTHR23030">
    <property type="entry name" value="PCD6 INTERACTING PROTEIN-RELATED"/>
    <property type="match status" value="1"/>
</dbReference>
<name>A0AAW1V944_9CUCU</name>